<evidence type="ECO:0000256" key="1">
    <source>
        <dbReference type="ARBA" id="ARBA00004651"/>
    </source>
</evidence>
<feature type="transmembrane region" description="Helical" evidence="6">
    <location>
        <begin position="161"/>
        <end position="189"/>
    </location>
</feature>
<comment type="caution">
    <text evidence="7">The sequence shown here is derived from an EMBL/GenBank/DDBJ whole genome shotgun (WGS) entry which is preliminary data.</text>
</comment>
<evidence type="ECO:0000256" key="2">
    <source>
        <dbReference type="ARBA" id="ARBA00022475"/>
    </source>
</evidence>
<proteinExistence type="predicted"/>
<sequence>MPRYSNDVDEPQNHTAECEVLAVTPETLAALALYALTTSITPGPNNLMLLASGVNFGLRRTLPHLAGISIGFGVMVFCVGLGLAQIFAAYAPLYTGVRIAGAAYLIWLAWQIATAAAPGEGESRSRPMGFLGAAAFQWVNPKAWVMAVGASANYLPADSSIALVAVVAATYALVNAPCVALWAVFGSAVSGWLRNSRNRRIVNLVMAGLLLATLYPMLTARL</sequence>
<keyword evidence="8" id="KW-1185">Reference proteome</keyword>
<comment type="subcellular location">
    <subcellularLocation>
        <location evidence="1">Cell membrane</location>
        <topology evidence="1">Multi-pass membrane protein</topology>
    </subcellularLocation>
</comment>
<feature type="transmembrane region" description="Helical" evidence="6">
    <location>
        <begin position="97"/>
        <end position="117"/>
    </location>
</feature>
<feature type="transmembrane region" description="Helical" evidence="6">
    <location>
        <begin position="65"/>
        <end position="91"/>
    </location>
</feature>
<accession>A0ABR8WV76</accession>
<dbReference type="PANTHER" id="PTHR30086:SF20">
    <property type="entry name" value="ARGININE EXPORTER PROTEIN ARGO-RELATED"/>
    <property type="match status" value="1"/>
</dbReference>
<evidence type="ECO:0000256" key="6">
    <source>
        <dbReference type="SAM" id="Phobius"/>
    </source>
</evidence>
<name>A0ABR8WV76_9MICO</name>
<evidence type="ECO:0000256" key="4">
    <source>
        <dbReference type="ARBA" id="ARBA00022989"/>
    </source>
</evidence>
<keyword evidence="5 6" id="KW-0472">Membrane</keyword>
<keyword evidence="4 6" id="KW-1133">Transmembrane helix</keyword>
<evidence type="ECO:0000256" key="5">
    <source>
        <dbReference type="ARBA" id="ARBA00023136"/>
    </source>
</evidence>
<keyword evidence="2" id="KW-1003">Cell membrane</keyword>
<dbReference type="Proteomes" id="UP000651517">
    <property type="component" value="Unassembled WGS sequence"/>
</dbReference>
<dbReference type="Pfam" id="PF01810">
    <property type="entry name" value="LysE"/>
    <property type="match status" value="1"/>
</dbReference>
<organism evidence="7 8">
    <name type="scientific">Brevibacterium gallinarum</name>
    <dbReference type="NCBI Taxonomy" id="2762220"/>
    <lineage>
        <taxon>Bacteria</taxon>
        <taxon>Bacillati</taxon>
        <taxon>Actinomycetota</taxon>
        <taxon>Actinomycetes</taxon>
        <taxon>Micrococcales</taxon>
        <taxon>Brevibacteriaceae</taxon>
        <taxon>Brevibacterium</taxon>
    </lineage>
</organism>
<protein>
    <submittedName>
        <fullName evidence="7">LysE family translocator</fullName>
    </submittedName>
</protein>
<dbReference type="PANTHER" id="PTHR30086">
    <property type="entry name" value="ARGININE EXPORTER PROTEIN ARGO"/>
    <property type="match status" value="1"/>
</dbReference>
<dbReference type="InterPro" id="IPR001123">
    <property type="entry name" value="LeuE-type"/>
</dbReference>
<feature type="transmembrane region" description="Helical" evidence="6">
    <location>
        <begin position="201"/>
        <end position="218"/>
    </location>
</feature>
<gene>
    <name evidence="7" type="ORF">H9634_09380</name>
</gene>
<dbReference type="EMBL" id="JACSPY010000008">
    <property type="protein sequence ID" value="MBD8020989.1"/>
    <property type="molecule type" value="Genomic_DNA"/>
</dbReference>
<evidence type="ECO:0000313" key="7">
    <source>
        <dbReference type="EMBL" id="MBD8020989.1"/>
    </source>
</evidence>
<reference evidence="7 8" key="1">
    <citation type="submission" date="2020-08" db="EMBL/GenBank/DDBJ databases">
        <title>A Genomic Blueprint of the Chicken Gut Microbiome.</title>
        <authorList>
            <person name="Gilroy R."/>
            <person name="Ravi A."/>
            <person name="Getino M."/>
            <person name="Pursley I."/>
            <person name="Horton D.L."/>
            <person name="Alikhan N.-F."/>
            <person name="Baker D."/>
            <person name="Gharbi K."/>
            <person name="Hall N."/>
            <person name="Watson M."/>
            <person name="Adriaenssens E.M."/>
            <person name="Foster-Nyarko E."/>
            <person name="Jarju S."/>
            <person name="Secka A."/>
            <person name="Antonio M."/>
            <person name="Oren A."/>
            <person name="Chaudhuri R."/>
            <person name="La Ragione R.M."/>
            <person name="Hildebrand F."/>
            <person name="Pallen M.J."/>
        </authorList>
    </citation>
    <scope>NUCLEOTIDE SEQUENCE [LARGE SCALE GENOMIC DNA]</scope>
    <source>
        <strain evidence="7 8">Re57</strain>
    </source>
</reference>
<evidence type="ECO:0000256" key="3">
    <source>
        <dbReference type="ARBA" id="ARBA00022692"/>
    </source>
</evidence>
<evidence type="ECO:0000313" key="8">
    <source>
        <dbReference type="Proteomes" id="UP000651517"/>
    </source>
</evidence>
<keyword evidence="3 6" id="KW-0812">Transmembrane</keyword>